<reference evidence="2" key="1">
    <citation type="submission" date="2020-01" db="EMBL/GenBank/DDBJ databases">
        <authorList>
            <consortium name="DOE Joint Genome Institute"/>
            <person name="Haridas S."/>
            <person name="Albert R."/>
            <person name="Binder M."/>
            <person name="Bloem J."/>
            <person name="Labutti K."/>
            <person name="Salamov A."/>
            <person name="Andreopoulos B."/>
            <person name="Baker S.E."/>
            <person name="Barry K."/>
            <person name="Bills G."/>
            <person name="Bluhm B.H."/>
            <person name="Cannon C."/>
            <person name="Castanera R."/>
            <person name="Culley D.E."/>
            <person name="Daum C."/>
            <person name="Ezra D."/>
            <person name="Gonzalez J.B."/>
            <person name="Henrissat B."/>
            <person name="Kuo A."/>
            <person name="Liang C."/>
            <person name="Lipzen A."/>
            <person name="Lutzoni F."/>
            <person name="Magnuson J."/>
            <person name="Mondo S."/>
            <person name="Nolan M."/>
            <person name="Ohm R."/>
            <person name="Pangilinan J."/>
            <person name="Park H.-J."/>
            <person name="Ramirez L."/>
            <person name="Alfaro M."/>
            <person name="Sun H."/>
            <person name="Tritt A."/>
            <person name="Yoshinaga Y."/>
            <person name="Zwiers L.-H."/>
            <person name="Turgeon B.G."/>
            <person name="Goodwin S.B."/>
            <person name="Spatafora J.W."/>
            <person name="Crous P.W."/>
            <person name="Grigoriev I.V."/>
        </authorList>
    </citation>
    <scope>NUCLEOTIDE SEQUENCE</scope>
    <source>
        <strain evidence="2">P77</strain>
    </source>
</reference>
<keyword evidence="3" id="KW-1185">Reference proteome</keyword>
<evidence type="ECO:0008006" key="4">
    <source>
        <dbReference type="Google" id="ProtNLM"/>
    </source>
</evidence>
<dbReference type="AlphaFoldDB" id="A0A6A5KCC2"/>
<accession>A0A6A5KCC2</accession>
<evidence type="ECO:0000313" key="2">
    <source>
        <dbReference type="EMBL" id="KAF1835655.1"/>
    </source>
</evidence>
<feature type="compositionally biased region" description="Low complexity" evidence="1">
    <location>
        <begin position="104"/>
        <end position="115"/>
    </location>
</feature>
<sequence length="206" mass="23445">MASNNYNHNDNPWEDQPSEQGQGYQRQNPYQAYQSSPQNPYGQESRQDTYSQHPPQDPYIQHPSQDAYTQHSTQHQDTSPWSQEPTQATSHSPYLNSQPHEHSYQQQQSPQHSYPGQETYSGQEEAPPGLPPRRTATDMALPTGQDRSHQIEVMQSYEAAGRKDEDDDNVEVLQREFPKIDGSLIAAIYGDSKSLSATREMLQALE</sequence>
<protein>
    <recommendedName>
        <fullName evidence="4">CUE domain-containing protein</fullName>
    </recommendedName>
</protein>
<feature type="compositionally biased region" description="Polar residues" evidence="1">
    <location>
        <begin position="1"/>
        <end position="10"/>
    </location>
</feature>
<dbReference type="Proteomes" id="UP000800040">
    <property type="component" value="Unassembled WGS sequence"/>
</dbReference>
<dbReference type="OrthoDB" id="20105at2759"/>
<dbReference type="EMBL" id="ML975284">
    <property type="protein sequence ID" value="KAF1835655.1"/>
    <property type="molecule type" value="Genomic_DNA"/>
</dbReference>
<gene>
    <name evidence="2" type="ORF">BDW02DRAFT_567834</name>
</gene>
<name>A0A6A5KCC2_9PLEO</name>
<evidence type="ECO:0000256" key="1">
    <source>
        <dbReference type="SAM" id="MobiDB-lite"/>
    </source>
</evidence>
<proteinExistence type="predicted"/>
<evidence type="ECO:0000313" key="3">
    <source>
        <dbReference type="Proteomes" id="UP000800040"/>
    </source>
</evidence>
<feature type="compositionally biased region" description="Polar residues" evidence="1">
    <location>
        <begin position="18"/>
        <end position="54"/>
    </location>
</feature>
<organism evidence="2 3">
    <name type="scientific">Decorospora gaudefroyi</name>
    <dbReference type="NCBI Taxonomy" id="184978"/>
    <lineage>
        <taxon>Eukaryota</taxon>
        <taxon>Fungi</taxon>
        <taxon>Dikarya</taxon>
        <taxon>Ascomycota</taxon>
        <taxon>Pezizomycotina</taxon>
        <taxon>Dothideomycetes</taxon>
        <taxon>Pleosporomycetidae</taxon>
        <taxon>Pleosporales</taxon>
        <taxon>Pleosporineae</taxon>
        <taxon>Pleosporaceae</taxon>
        <taxon>Decorospora</taxon>
    </lineage>
</organism>
<feature type="compositionally biased region" description="Polar residues" evidence="1">
    <location>
        <begin position="62"/>
        <end position="96"/>
    </location>
</feature>
<feature type="region of interest" description="Disordered" evidence="1">
    <location>
        <begin position="1"/>
        <end position="149"/>
    </location>
</feature>